<evidence type="ECO:0000313" key="2">
    <source>
        <dbReference type="EMBL" id="WVX79055.1"/>
    </source>
</evidence>
<name>A0ABZ2CAU5_9BACI</name>
<dbReference type="EMBL" id="CP137640">
    <property type="protein sequence ID" value="WVX79055.1"/>
    <property type="molecule type" value="Genomic_DNA"/>
</dbReference>
<evidence type="ECO:0000256" key="1">
    <source>
        <dbReference type="SAM" id="Phobius"/>
    </source>
</evidence>
<keyword evidence="1" id="KW-1133">Transmembrane helix</keyword>
<reference evidence="2 3" key="1">
    <citation type="submission" date="2023-10" db="EMBL/GenBank/DDBJ databases">
        <title>Niallia locisalis sp.nov. isolated from a salt pond sample.</title>
        <authorList>
            <person name="Li X.-J."/>
            <person name="Dong L."/>
        </authorList>
    </citation>
    <scope>NUCLEOTIDE SEQUENCE [LARGE SCALE GENOMIC DNA]</scope>
    <source>
        <strain evidence="2 3">DSM 29761</strain>
    </source>
</reference>
<proteinExistence type="predicted"/>
<organism evidence="2 3">
    <name type="scientific">Niallia oryzisoli</name>
    <dbReference type="NCBI Taxonomy" id="1737571"/>
    <lineage>
        <taxon>Bacteria</taxon>
        <taxon>Bacillati</taxon>
        <taxon>Bacillota</taxon>
        <taxon>Bacilli</taxon>
        <taxon>Bacillales</taxon>
        <taxon>Bacillaceae</taxon>
        <taxon>Niallia</taxon>
    </lineage>
</organism>
<sequence>MEEFALTAATWAWLLIPMPLLIILCIITYFTEKNSSNYTLKKERMEQNGY</sequence>
<keyword evidence="1" id="KW-0812">Transmembrane</keyword>
<dbReference type="Proteomes" id="UP001357223">
    <property type="component" value="Chromosome"/>
</dbReference>
<protein>
    <submittedName>
        <fullName evidence="2">Uncharacterized protein</fullName>
    </submittedName>
</protein>
<gene>
    <name evidence="2" type="ORF">R4Z09_17265</name>
</gene>
<evidence type="ECO:0000313" key="3">
    <source>
        <dbReference type="Proteomes" id="UP001357223"/>
    </source>
</evidence>
<keyword evidence="1" id="KW-0472">Membrane</keyword>
<dbReference type="RefSeq" id="WP_338447989.1">
    <property type="nucleotide sequence ID" value="NZ_CP137640.1"/>
</dbReference>
<keyword evidence="3" id="KW-1185">Reference proteome</keyword>
<accession>A0ABZ2CAU5</accession>
<feature type="transmembrane region" description="Helical" evidence="1">
    <location>
        <begin position="12"/>
        <end position="31"/>
    </location>
</feature>